<dbReference type="Gramene" id="GBG66058">
    <property type="protein sequence ID" value="GBG66058"/>
    <property type="gene ID" value="CBR_g55401"/>
</dbReference>
<organism evidence="2 3">
    <name type="scientific">Chara braunii</name>
    <name type="common">Braun's stonewort</name>
    <dbReference type="NCBI Taxonomy" id="69332"/>
    <lineage>
        <taxon>Eukaryota</taxon>
        <taxon>Viridiplantae</taxon>
        <taxon>Streptophyta</taxon>
        <taxon>Charophyceae</taxon>
        <taxon>Charales</taxon>
        <taxon>Characeae</taxon>
        <taxon>Chara</taxon>
    </lineage>
</organism>
<keyword evidence="3" id="KW-1185">Reference proteome</keyword>
<comment type="caution">
    <text evidence="2">The sequence shown here is derived from an EMBL/GenBank/DDBJ whole genome shotgun (WGS) entry which is preliminary data.</text>
</comment>
<proteinExistence type="predicted"/>
<evidence type="ECO:0000313" key="3">
    <source>
        <dbReference type="Proteomes" id="UP000265515"/>
    </source>
</evidence>
<protein>
    <submittedName>
        <fullName evidence="2">Uncharacterized protein</fullName>
    </submittedName>
</protein>
<feature type="region of interest" description="Disordered" evidence="1">
    <location>
        <begin position="145"/>
        <end position="182"/>
    </location>
</feature>
<feature type="compositionally biased region" description="Basic and acidic residues" evidence="1">
    <location>
        <begin position="304"/>
        <end position="319"/>
    </location>
</feature>
<feature type="region of interest" description="Disordered" evidence="1">
    <location>
        <begin position="297"/>
        <end position="322"/>
    </location>
</feature>
<evidence type="ECO:0000313" key="2">
    <source>
        <dbReference type="EMBL" id="GBG66058.1"/>
    </source>
</evidence>
<feature type="compositionally biased region" description="Basic and acidic residues" evidence="1">
    <location>
        <begin position="167"/>
        <end position="180"/>
    </location>
</feature>
<accession>A0A388K7N6</accession>
<sequence>MYAWVRTSPAERNWALHERIHENRPNGLDFTKLTDMVEMCTNKKLLACRQRRRGLVLPWGDLEEGLDDVPEPRRLDTLPPGSLTDEEIRRQARKMQRASTVHHPPSVETVFGHRAAHIELYNEEIKYEPPTDPQAADEMEAEAWTDPEDLEQGCSDTADAGEDSGGESDHGADSDMRCDDGDVADDVDFDNECMVDREHPDPVDEHGFDDGDGGGPCDDGAGSACVVTPDPDEVVGRVIGGQGCGLDVPQGSIPSGIFGDDFNVGGPPTSDSKQSGVRIRTPASDVAHHIGSVFGGANSGMLREATRATGERDEGKRGNDIMPLLSDRDVARRLDMDPEDVLEEERLRLMGSGCATTQQLALEQDTMRAREMGCTVEEVTVAQLAAECTHGGPADAANGGGFHAEGHEVDRANGNEKGTRGRVDRVVVGGAAMEDMFGDRNENVVADHTKDDLVAVDDVVAHRIKEGRQVDGAVVAAAVEARVSTMSPLERHTAGIDPLMGTSRHISQRLWKAVPSSSFVPVSPPVPSVVSGHIGNLGGLWRWPTCSSN</sequence>
<feature type="region of interest" description="Disordered" evidence="1">
    <location>
        <begin position="400"/>
        <end position="419"/>
    </location>
</feature>
<dbReference type="AlphaFoldDB" id="A0A388K7N6"/>
<dbReference type="Proteomes" id="UP000265515">
    <property type="component" value="Unassembled WGS sequence"/>
</dbReference>
<feature type="compositionally biased region" description="Basic and acidic residues" evidence="1">
    <location>
        <begin position="404"/>
        <end position="419"/>
    </location>
</feature>
<name>A0A388K7N6_CHABU</name>
<gene>
    <name evidence="2" type="ORF">CBR_g55401</name>
</gene>
<reference evidence="2 3" key="1">
    <citation type="journal article" date="2018" name="Cell">
        <title>The Chara Genome: Secondary Complexity and Implications for Plant Terrestrialization.</title>
        <authorList>
            <person name="Nishiyama T."/>
            <person name="Sakayama H."/>
            <person name="Vries J.D."/>
            <person name="Buschmann H."/>
            <person name="Saint-Marcoux D."/>
            <person name="Ullrich K.K."/>
            <person name="Haas F.B."/>
            <person name="Vanderstraeten L."/>
            <person name="Becker D."/>
            <person name="Lang D."/>
            <person name="Vosolsobe S."/>
            <person name="Rombauts S."/>
            <person name="Wilhelmsson P.K.I."/>
            <person name="Janitza P."/>
            <person name="Kern R."/>
            <person name="Heyl A."/>
            <person name="Rumpler F."/>
            <person name="Villalobos L.I.A.C."/>
            <person name="Clay J.M."/>
            <person name="Skokan R."/>
            <person name="Toyoda A."/>
            <person name="Suzuki Y."/>
            <person name="Kagoshima H."/>
            <person name="Schijlen E."/>
            <person name="Tajeshwar N."/>
            <person name="Catarino B."/>
            <person name="Hetherington A.J."/>
            <person name="Saltykova A."/>
            <person name="Bonnot C."/>
            <person name="Breuninger H."/>
            <person name="Symeonidi A."/>
            <person name="Radhakrishnan G.V."/>
            <person name="Van Nieuwerburgh F."/>
            <person name="Deforce D."/>
            <person name="Chang C."/>
            <person name="Karol K.G."/>
            <person name="Hedrich R."/>
            <person name="Ulvskov P."/>
            <person name="Glockner G."/>
            <person name="Delwiche C.F."/>
            <person name="Petrasek J."/>
            <person name="Van de Peer Y."/>
            <person name="Friml J."/>
            <person name="Beilby M."/>
            <person name="Dolan L."/>
            <person name="Kohara Y."/>
            <person name="Sugano S."/>
            <person name="Fujiyama A."/>
            <person name="Delaux P.-M."/>
            <person name="Quint M."/>
            <person name="TheiBen G."/>
            <person name="Hagemann M."/>
            <person name="Harholt J."/>
            <person name="Dunand C."/>
            <person name="Zachgo S."/>
            <person name="Langdale J."/>
            <person name="Maumus F."/>
            <person name="Straeten D.V.D."/>
            <person name="Gould S.B."/>
            <person name="Rensing S.A."/>
        </authorList>
    </citation>
    <scope>NUCLEOTIDE SEQUENCE [LARGE SCALE GENOMIC DNA]</scope>
    <source>
        <strain evidence="2 3">S276</strain>
    </source>
</reference>
<evidence type="ECO:0000256" key="1">
    <source>
        <dbReference type="SAM" id="MobiDB-lite"/>
    </source>
</evidence>
<dbReference type="EMBL" id="BFEA01000069">
    <property type="protein sequence ID" value="GBG66058.1"/>
    <property type="molecule type" value="Genomic_DNA"/>
</dbReference>